<reference evidence="3" key="1">
    <citation type="journal article" date="2019" name="Int. J. Syst. Evol. Microbiol.">
        <title>The Global Catalogue of Microorganisms (GCM) 10K type strain sequencing project: providing services to taxonomists for standard genome sequencing and annotation.</title>
        <authorList>
            <consortium name="The Broad Institute Genomics Platform"/>
            <consortium name="The Broad Institute Genome Sequencing Center for Infectious Disease"/>
            <person name="Wu L."/>
            <person name="Ma J."/>
        </authorList>
    </citation>
    <scope>NUCLEOTIDE SEQUENCE [LARGE SCALE GENOMIC DNA]</scope>
    <source>
        <strain evidence="3">JCM 3369</strain>
    </source>
</reference>
<proteinExistence type="predicted"/>
<organism evidence="2 3">
    <name type="scientific">Georgenia faecalis</name>
    <dbReference type="NCBI Taxonomy" id="2483799"/>
    <lineage>
        <taxon>Bacteria</taxon>
        <taxon>Bacillati</taxon>
        <taxon>Actinomycetota</taxon>
        <taxon>Actinomycetes</taxon>
        <taxon>Micrococcales</taxon>
        <taxon>Bogoriellaceae</taxon>
        <taxon>Georgenia</taxon>
    </lineage>
</organism>
<accession>A0ABV9DCI2</accession>
<feature type="compositionally biased region" description="Basic and acidic residues" evidence="1">
    <location>
        <begin position="1"/>
        <end position="11"/>
    </location>
</feature>
<evidence type="ECO:0000313" key="2">
    <source>
        <dbReference type="EMBL" id="MFC4555993.1"/>
    </source>
</evidence>
<dbReference type="InterPro" id="IPR036411">
    <property type="entry name" value="TorD-like_sf"/>
</dbReference>
<protein>
    <submittedName>
        <fullName evidence="2">Molecular chaperone</fullName>
    </submittedName>
</protein>
<dbReference type="SUPFAM" id="SSF89155">
    <property type="entry name" value="TorD-like"/>
    <property type="match status" value="1"/>
</dbReference>
<dbReference type="Gene3D" id="1.10.3480.10">
    <property type="entry name" value="TorD-like"/>
    <property type="match status" value="1"/>
</dbReference>
<sequence length="214" mass="22960">MSGHRVQDRLRAGQGVPFPTERVLTGRAPARRPTASALVTLARVLADRPDDALLAATCEARETWPVRGDAESRRGLALLGESEIAQESADRVGADYDRLFAGPDALAPLRTRDLRRASDAAEAPVPPEALALLHLPVTGPADHLAVMLATLAALPTAGADDDGDTLLVVRAERVRRDLLTWGPRCFTRAQNGSKTYFYQGVAALGLGLLRDLER</sequence>
<gene>
    <name evidence="2" type="ORF">ACFO3F_12105</name>
</gene>
<comment type="caution">
    <text evidence="2">The sequence shown here is derived from an EMBL/GenBank/DDBJ whole genome shotgun (WGS) entry which is preliminary data.</text>
</comment>
<dbReference type="EMBL" id="JBHSGF010000008">
    <property type="protein sequence ID" value="MFC4555993.1"/>
    <property type="molecule type" value="Genomic_DNA"/>
</dbReference>
<name>A0ABV9DCI2_9MICO</name>
<keyword evidence="3" id="KW-1185">Reference proteome</keyword>
<feature type="region of interest" description="Disordered" evidence="1">
    <location>
        <begin position="1"/>
        <end position="20"/>
    </location>
</feature>
<evidence type="ECO:0000256" key="1">
    <source>
        <dbReference type="SAM" id="MobiDB-lite"/>
    </source>
</evidence>
<dbReference type="RefSeq" id="WP_164471325.1">
    <property type="nucleotide sequence ID" value="NZ_CP033325.1"/>
</dbReference>
<dbReference type="Proteomes" id="UP001595955">
    <property type="component" value="Unassembled WGS sequence"/>
</dbReference>
<evidence type="ECO:0000313" key="3">
    <source>
        <dbReference type="Proteomes" id="UP001595955"/>
    </source>
</evidence>